<organism evidence="2 3">
    <name type="scientific">Liparis tanakae</name>
    <name type="common">Tanaka's snailfish</name>
    <dbReference type="NCBI Taxonomy" id="230148"/>
    <lineage>
        <taxon>Eukaryota</taxon>
        <taxon>Metazoa</taxon>
        <taxon>Chordata</taxon>
        <taxon>Craniata</taxon>
        <taxon>Vertebrata</taxon>
        <taxon>Euteleostomi</taxon>
        <taxon>Actinopterygii</taxon>
        <taxon>Neopterygii</taxon>
        <taxon>Teleostei</taxon>
        <taxon>Neoteleostei</taxon>
        <taxon>Acanthomorphata</taxon>
        <taxon>Eupercaria</taxon>
        <taxon>Perciformes</taxon>
        <taxon>Cottioidei</taxon>
        <taxon>Cottales</taxon>
        <taxon>Liparidae</taxon>
        <taxon>Liparis</taxon>
    </lineage>
</organism>
<feature type="compositionally biased region" description="Pro residues" evidence="1">
    <location>
        <begin position="72"/>
        <end position="82"/>
    </location>
</feature>
<reference evidence="2 3" key="1">
    <citation type="submission" date="2019-03" db="EMBL/GenBank/DDBJ databases">
        <title>First draft genome of Liparis tanakae, snailfish: a comprehensive survey of snailfish specific genes.</title>
        <authorList>
            <person name="Kim W."/>
            <person name="Song I."/>
            <person name="Jeong J.-H."/>
            <person name="Kim D."/>
            <person name="Kim S."/>
            <person name="Ryu S."/>
            <person name="Song J.Y."/>
            <person name="Lee S.K."/>
        </authorList>
    </citation>
    <scope>NUCLEOTIDE SEQUENCE [LARGE SCALE GENOMIC DNA]</scope>
    <source>
        <tissue evidence="2">Muscle</tissue>
    </source>
</reference>
<keyword evidence="3" id="KW-1185">Reference proteome</keyword>
<comment type="caution">
    <text evidence="2">The sequence shown here is derived from an EMBL/GenBank/DDBJ whole genome shotgun (WGS) entry which is preliminary data.</text>
</comment>
<feature type="compositionally biased region" description="Polar residues" evidence="1">
    <location>
        <begin position="99"/>
        <end position="115"/>
    </location>
</feature>
<evidence type="ECO:0000256" key="1">
    <source>
        <dbReference type="SAM" id="MobiDB-lite"/>
    </source>
</evidence>
<name>A0A4Z2J214_9TELE</name>
<protein>
    <submittedName>
        <fullName evidence="2">Uncharacterized protein</fullName>
    </submittedName>
</protein>
<gene>
    <name evidence="2" type="ORF">EYF80_006040</name>
</gene>
<dbReference type="Proteomes" id="UP000314294">
    <property type="component" value="Unassembled WGS sequence"/>
</dbReference>
<dbReference type="EMBL" id="SRLO01000032">
    <property type="protein sequence ID" value="TNN83522.1"/>
    <property type="molecule type" value="Genomic_DNA"/>
</dbReference>
<feature type="region of interest" description="Disordered" evidence="1">
    <location>
        <begin position="1"/>
        <end position="38"/>
    </location>
</feature>
<accession>A0A4Z2J214</accession>
<evidence type="ECO:0000313" key="2">
    <source>
        <dbReference type="EMBL" id="TNN83522.1"/>
    </source>
</evidence>
<feature type="region of interest" description="Disordered" evidence="1">
    <location>
        <begin position="69"/>
        <end position="164"/>
    </location>
</feature>
<sequence length="164" mass="17599">MVAVRERSTTFSWGPMSMVGNPEGSWSSTERSSAPVKQREHVIKRLQMTRHIKACDVTVYVDAGILNALAPSNPPRLHPSPPHRASLMGNPRAAPRQGDVNSGTSPSNQSRQNPPINIRETNRGGLSAAHSPPAGADLPEENATKLRPRREGGGGEMGAKLTQI</sequence>
<proteinExistence type="predicted"/>
<dbReference type="AlphaFoldDB" id="A0A4Z2J214"/>
<evidence type="ECO:0000313" key="3">
    <source>
        <dbReference type="Proteomes" id="UP000314294"/>
    </source>
</evidence>